<organism evidence="2">
    <name type="scientific">uncultured Pleomorphomonas sp</name>
    <dbReference type="NCBI Taxonomy" id="442121"/>
    <lineage>
        <taxon>Bacteria</taxon>
        <taxon>Pseudomonadati</taxon>
        <taxon>Pseudomonadota</taxon>
        <taxon>Alphaproteobacteria</taxon>
        <taxon>Hyphomicrobiales</taxon>
        <taxon>Pleomorphomonadaceae</taxon>
        <taxon>Pleomorphomonas</taxon>
        <taxon>environmental samples</taxon>
    </lineage>
</organism>
<proteinExistence type="predicted"/>
<dbReference type="PANTHER" id="PTHR12110:SF48">
    <property type="entry name" value="BLL3656 PROTEIN"/>
    <property type="match status" value="1"/>
</dbReference>
<dbReference type="Pfam" id="PF01261">
    <property type="entry name" value="AP_endonuc_2"/>
    <property type="match status" value="1"/>
</dbReference>
<feature type="domain" description="Xylose isomerase-like TIM barrel" evidence="1">
    <location>
        <begin position="27"/>
        <end position="271"/>
    </location>
</feature>
<evidence type="ECO:0000259" key="1">
    <source>
        <dbReference type="Pfam" id="PF01261"/>
    </source>
</evidence>
<gene>
    <name evidence="2" type="ORF">KL86PLE_40689</name>
</gene>
<dbReference type="AlphaFoldDB" id="A0A212LH52"/>
<dbReference type="InterPro" id="IPR014621">
    <property type="entry name" value="UCP036778_sugar_epimerase"/>
</dbReference>
<sequence>MSSKTIKFGFNHMVSPSLTPGALLTTAVKVGAVAVELRNDVGDNSVKDVDAARDIGGKAADLGLSIRSINALYPFNVWNDERARQAEALAKLARASRAEGLVVCPLNEGKLLEDTPEKAAGLRAALTALRDILGEYGIKGFVEPLGFPVSSLRFKREALAAIDAIGAADTFSLVHDTFHHAGAGEKEIFAKRTGLVHISGLEDPSIGFDDMLDGHRVLVGPKDRLGNIEQLRVLLDDGYDGIVSFEPFAKEVHDSPDPIGAIRRSMDYVRQQLGV</sequence>
<dbReference type="InterPro" id="IPR036237">
    <property type="entry name" value="Xyl_isomerase-like_sf"/>
</dbReference>
<dbReference type="RefSeq" id="WP_288196922.1">
    <property type="nucleotide sequence ID" value="NZ_LT608334.1"/>
</dbReference>
<dbReference type="EMBL" id="FMJD01000008">
    <property type="protein sequence ID" value="SCM76884.1"/>
    <property type="molecule type" value="Genomic_DNA"/>
</dbReference>
<dbReference type="InterPro" id="IPR013022">
    <property type="entry name" value="Xyl_isomerase-like_TIM-brl"/>
</dbReference>
<dbReference type="PANTHER" id="PTHR12110">
    <property type="entry name" value="HYDROXYPYRUVATE ISOMERASE"/>
    <property type="match status" value="1"/>
</dbReference>
<dbReference type="PIRSF" id="PIRSF036778">
    <property type="entry name" value="UCP036778"/>
    <property type="match status" value="1"/>
</dbReference>
<dbReference type="Gene3D" id="3.20.20.150">
    <property type="entry name" value="Divalent-metal-dependent TIM barrel enzymes"/>
    <property type="match status" value="1"/>
</dbReference>
<protein>
    <submittedName>
        <fullName evidence="2">Predicted sugar epimerase</fullName>
    </submittedName>
</protein>
<dbReference type="InterPro" id="IPR050312">
    <property type="entry name" value="IolE/XylAMocC-like"/>
</dbReference>
<dbReference type="SUPFAM" id="SSF51658">
    <property type="entry name" value="Xylose isomerase-like"/>
    <property type="match status" value="1"/>
</dbReference>
<accession>A0A212LH52</accession>
<reference evidence="2" key="1">
    <citation type="submission" date="2016-08" db="EMBL/GenBank/DDBJ databases">
        <authorList>
            <person name="Seilhamer J.J."/>
        </authorList>
    </citation>
    <scope>NUCLEOTIDE SEQUENCE</scope>
    <source>
        <strain evidence="2">86</strain>
    </source>
</reference>
<name>A0A212LH52_9HYPH</name>
<evidence type="ECO:0000313" key="2">
    <source>
        <dbReference type="EMBL" id="SCM76884.1"/>
    </source>
</evidence>